<evidence type="ECO:0000256" key="2">
    <source>
        <dbReference type="ARBA" id="ARBA00022692"/>
    </source>
</evidence>
<dbReference type="Proteomes" id="UP000199372">
    <property type="component" value="Unassembled WGS sequence"/>
</dbReference>
<dbReference type="GO" id="GO:0016757">
    <property type="term" value="F:glycosyltransferase activity"/>
    <property type="evidence" value="ECO:0007669"/>
    <property type="project" value="TreeGrafter"/>
</dbReference>
<feature type="region of interest" description="Disordered" evidence="4">
    <location>
        <begin position="1"/>
        <end position="24"/>
    </location>
</feature>
<dbReference type="SUPFAM" id="SSF53335">
    <property type="entry name" value="S-adenosyl-L-methionine-dependent methyltransferases"/>
    <property type="match status" value="1"/>
</dbReference>
<evidence type="ECO:0000313" key="6">
    <source>
        <dbReference type="Proteomes" id="UP000199372"/>
    </source>
</evidence>
<dbReference type="InterPro" id="IPR029044">
    <property type="entry name" value="Nucleotide-diphossugar_trans"/>
</dbReference>
<sequence>MPVVETTDGAVKAEAPAMPVPNTSRHGRVTAVSMMKDEGPYLLEWVAHHIAVGFTDLVVYTNDCTDGTDTMLIRLDELGLVHHRRNDIPKGLKPQPSAIKYAQDEPVVMESDWVLVFDADEFLCIKHGDGSLDGMIDSIKDAGANGMVITWRIFGSGGVQHWSRDFVTEQYLMAAPPMWNKGWGVKTLFQFEPEHWKLGIHRPKMKNKTLDTDYPHSVKWLNGSGREMEEYFKFRGWRSIVRTIGYDWAQMNHYAVKSVDSYAIRKFRGNVNNKANKYNHEYWALQDRNEVRDDAMLRYSDRRREIFEGLLTDPMLNSLHHAALERVETRLAAFKGGPEYEAFVAELNAASQIPITQVEAKPPKERDPEAIAAKMKDMEKRAAIKRSDEKAKEPLDRMILPVDTYVRDIPDMTADPPMEWVRNHSVELPCDPRLFTPPGLIQITEGKFERNLARNVPKMLPEFAHYLEIGATSGFIGSHLANERPDMRITLQQGSADLRAFINRLWARNGLTENERLRLVADDIAEDGAALAALMSETQVDFLALGDPRLTPELLRAALSGLDLTPRFVALTGRLWVEAFTALKPWEAVLKALGYTRRLPVDPAVAAAYDRPEPLEPAP</sequence>
<dbReference type="AlphaFoldDB" id="A0A1H8GLM4"/>
<dbReference type="RefSeq" id="WP_236737024.1">
    <property type="nucleotide sequence ID" value="NZ_FOCM01000004.1"/>
</dbReference>
<keyword evidence="5" id="KW-0808">Transferase</keyword>
<gene>
    <name evidence="5" type="ORF">SAMN04488011_104124</name>
</gene>
<name>A0A1H8GLM4_9RHOB</name>
<keyword evidence="6" id="KW-1185">Reference proteome</keyword>
<organism evidence="5 6">
    <name type="scientific">Palleronia pelagia</name>
    <dbReference type="NCBI Taxonomy" id="387096"/>
    <lineage>
        <taxon>Bacteria</taxon>
        <taxon>Pseudomonadati</taxon>
        <taxon>Pseudomonadota</taxon>
        <taxon>Alphaproteobacteria</taxon>
        <taxon>Rhodobacterales</taxon>
        <taxon>Roseobacteraceae</taxon>
        <taxon>Palleronia</taxon>
    </lineage>
</organism>
<dbReference type="SUPFAM" id="SSF53448">
    <property type="entry name" value="Nucleotide-diphospho-sugar transferases"/>
    <property type="match status" value="1"/>
</dbReference>
<dbReference type="Pfam" id="PF13704">
    <property type="entry name" value="Glyco_tranf_2_4"/>
    <property type="match status" value="1"/>
</dbReference>
<evidence type="ECO:0000256" key="3">
    <source>
        <dbReference type="ARBA" id="ARBA00022989"/>
    </source>
</evidence>
<dbReference type="GO" id="GO:0016020">
    <property type="term" value="C:membrane"/>
    <property type="evidence" value="ECO:0007669"/>
    <property type="project" value="UniProtKB-SubCell"/>
</dbReference>
<keyword evidence="2" id="KW-0812">Transmembrane</keyword>
<proteinExistence type="predicted"/>
<keyword evidence="3" id="KW-0472">Membrane</keyword>
<dbReference type="PANTHER" id="PTHR21461:SF69">
    <property type="entry name" value="GLYCOSYLTRANSFERASE FAMILY 92 PROTEIN"/>
    <property type="match status" value="1"/>
</dbReference>
<evidence type="ECO:0000313" key="5">
    <source>
        <dbReference type="EMBL" id="SEN44719.1"/>
    </source>
</evidence>
<dbReference type="GO" id="GO:0005737">
    <property type="term" value="C:cytoplasm"/>
    <property type="evidence" value="ECO:0007669"/>
    <property type="project" value="TreeGrafter"/>
</dbReference>
<comment type="subcellular location">
    <subcellularLocation>
        <location evidence="1">Membrane</location>
        <topology evidence="1">Single-pass membrane protein</topology>
    </subcellularLocation>
</comment>
<keyword evidence="3" id="KW-1133">Transmembrane helix</keyword>
<evidence type="ECO:0000256" key="1">
    <source>
        <dbReference type="ARBA" id="ARBA00004167"/>
    </source>
</evidence>
<protein>
    <submittedName>
        <fullName evidence="5">Glycosyl transferase family 2</fullName>
    </submittedName>
</protein>
<evidence type="ECO:0000256" key="4">
    <source>
        <dbReference type="SAM" id="MobiDB-lite"/>
    </source>
</evidence>
<dbReference type="InterPro" id="IPR029063">
    <property type="entry name" value="SAM-dependent_MTases_sf"/>
</dbReference>
<dbReference type="PANTHER" id="PTHR21461">
    <property type="entry name" value="GLYCOSYLTRANSFERASE FAMILY 92 PROTEIN"/>
    <property type="match status" value="1"/>
</dbReference>
<accession>A0A1H8GLM4</accession>
<reference evidence="6" key="1">
    <citation type="submission" date="2016-10" db="EMBL/GenBank/DDBJ databases">
        <authorList>
            <person name="Varghese N."/>
            <person name="Submissions S."/>
        </authorList>
    </citation>
    <scope>NUCLEOTIDE SEQUENCE [LARGE SCALE GENOMIC DNA]</scope>
    <source>
        <strain evidence="6">DSM 26893</strain>
    </source>
</reference>
<dbReference type="EMBL" id="FOCM01000004">
    <property type="protein sequence ID" value="SEN44719.1"/>
    <property type="molecule type" value="Genomic_DNA"/>
</dbReference>